<evidence type="ECO:0000256" key="4">
    <source>
        <dbReference type="PROSITE-ProRule" id="PRU00520"/>
    </source>
</evidence>
<dbReference type="EC" id="3.6.1.7" evidence="2 4"/>
<dbReference type="GO" id="GO:0003998">
    <property type="term" value="F:acylphosphatase activity"/>
    <property type="evidence" value="ECO:0007669"/>
    <property type="project" value="UniProtKB-EC"/>
</dbReference>
<dbReference type="SUPFAM" id="SSF54975">
    <property type="entry name" value="Acylphosphatase/BLUF domain-like"/>
    <property type="match status" value="1"/>
</dbReference>
<dbReference type="Pfam" id="PF00708">
    <property type="entry name" value="Acylphosphatase"/>
    <property type="match status" value="1"/>
</dbReference>
<evidence type="ECO:0000256" key="5">
    <source>
        <dbReference type="RuleBase" id="RU004168"/>
    </source>
</evidence>
<dbReference type="KEGG" id="hbl:XJ32_05850"/>
<dbReference type="InterPro" id="IPR036046">
    <property type="entry name" value="Acylphosphatase-like_dom_sf"/>
</dbReference>
<evidence type="ECO:0000256" key="1">
    <source>
        <dbReference type="ARBA" id="ARBA00005614"/>
    </source>
</evidence>
<evidence type="ECO:0000256" key="2">
    <source>
        <dbReference type="ARBA" id="ARBA00012150"/>
    </source>
</evidence>
<dbReference type="RefSeq" id="WP_005217405.1">
    <property type="nucleotide sequence ID" value="NZ_CABKOK010000001.1"/>
</dbReference>
<keyword evidence="4" id="KW-0378">Hydrolase</keyword>
<protein>
    <recommendedName>
        <fullName evidence="2 4">acylphosphatase</fullName>
        <ecNumber evidence="2 4">3.6.1.7</ecNumber>
    </recommendedName>
</protein>
<organism evidence="7 8">
    <name type="scientific">Helicobacter bilis</name>
    <dbReference type="NCBI Taxonomy" id="37372"/>
    <lineage>
        <taxon>Bacteria</taxon>
        <taxon>Pseudomonadati</taxon>
        <taxon>Campylobacterota</taxon>
        <taxon>Epsilonproteobacteria</taxon>
        <taxon>Campylobacterales</taxon>
        <taxon>Helicobacteraceae</taxon>
        <taxon>Helicobacter</taxon>
    </lineage>
</organism>
<dbReference type="Gene3D" id="3.30.70.100">
    <property type="match status" value="1"/>
</dbReference>
<dbReference type="PROSITE" id="PS51160">
    <property type="entry name" value="ACYLPHOSPHATASE_3"/>
    <property type="match status" value="1"/>
</dbReference>
<feature type="active site" evidence="4">
    <location>
        <position position="18"/>
    </location>
</feature>
<proteinExistence type="inferred from homology"/>
<feature type="domain" description="Acylphosphatase-like" evidence="6">
    <location>
        <begin position="3"/>
        <end position="90"/>
    </location>
</feature>
<sequence>MRHYKITAKGKVQGVGFRNFTKAYADSKGYKGSVQNLANGHVEIFVSLEDLGDFLAALQKGNGRMKASSFEIEHLDSLDSMEFSSFEVLP</sequence>
<gene>
    <name evidence="7" type="ORF">XJ32_05850</name>
</gene>
<evidence type="ECO:0000313" key="7">
    <source>
        <dbReference type="EMBL" id="AQQ59689.1"/>
    </source>
</evidence>
<evidence type="ECO:0000256" key="3">
    <source>
        <dbReference type="ARBA" id="ARBA00047645"/>
    </source>
</evidence>
<reference evidence="7 8" key="1">
    <citation type="submission" date="2017-02" db="EMBL/GenBank/DDBJ databases">
        <title>Whole genome sequencing of Helicobacter bilis strain AAQJH.</title>
        <authorList>
            <person name="Conlan S."/>
            <person name="Thomas P.J."/>
            <person name="Mullikin J."/>
            <person name="Palmore T.N."/>
            <person name="Frank K.M."/>
            <person name="Segre J.A."/>
        </authorList>
    </citation>
    <scope>NUCLEOTIDE SEQUENCE [LARGE SCALE GENOMIC DNA]</scope>
    <source>
        <strain evidence="7 8">AAQJH</strain>
    </source>
</reference>
<accession>A0A1Q2LH42</accession>
<dbReference type="InterPro" id="IPR001792">
    <property type="entry name" value="Acylphosphatase-like_dom"/>
</dbReference>
<evidence type="ECO:0000313" key="8">
    <source>
        <dbReference type="Proteomes" id="UP000188298"/>
    </source>
</evidence>
<dbReference type="Proteomes" id="UP000188298">
    <property type="component" value="Chromosome"/>
</dbReference>
<comment type="similarity">
    <text evidence="1 5">Belongs to the acylphosphatase family.</text>
</comment>
<evidence type="ECO:0000259" key="6">
    <source>
        <dbReference type="PROSITE" id="PS51160"/>
    </source>
</evidence>
<name>A0A1Q2LH42_9HELI</name>
<dbReference type="EMBL" id="CP019645">
    <property type="protein sequence ID" value="AQQ59689.1"/>
    <property type="molecule type" value="Genomic_DNA"/>
</dbReference>
<feature type="active site" evidence="4">
    <location>
        <position position="36"/>
    </location>
</feature>
<dbReference type="InterPro" id="IPR020456">
    <property type="entry name" value="Acylphosphatase"/>
</dbReference>
<dbReference type="PANTHER" id="PTHR47268:SF4">
    <property type="entry name" value="ACYLPHOSPHATASE"/>
    <property type="match status" value="1"/>
</dbReference>
<dbReference type="PANTHER" id="PTHR47268">
    <property type="entry name" value="ACYLPHOSPHATASE"/>
    <property type="match status" value="1"/>
</dbReference>
<comment type="catalytic activity">
    <reaction evidence="3 4">
        <text>an acyl phosphate + H2O = a carboxylate + phosphate + H(+)</text>
        <dbReference type="Rhea" id="RHEA:14965"/>
        <dbReference type="ChEBI" id="CHEBI:15377"/>
        <dbReference type="ChEBI" id="CHEBI:15378"/>
        <dbReference type="ChEBI" id="CHEBI:29067"/>
        <dbReference type="ChEBI" id="CHEBI:43474"/>
        <dbReference type="ChEBI" id="CHEBI:59918"/>
        <dbReference type="EC" id="3.6.1.7"/>
    </reaction>
</comment>
<dbReference type="AlphaFoldDB" id="A0A1Q2LH42"/>